<protein>
    <recommendedName>
        <fullName evidence="1">ABC-three component systems C-terminal domain-containing protein</fullName>
    </recommendedName>
</protein>
<proteinExistence type="predicted"/>
<evidence type="ECO:0000259" key="1">
    <source>
        <dbReference type="Pfam" id="PF20275"/>
    </source>
</evidence>
<accession>A0A8J7U4J2</accession>
<dbReference type="RefSeq" id="WP_207859374.1">
    <property type="nucleotide sequence ID" value="NZ_JAFREP010000012.1"/>
</dbReference>
<name>A0A8J7U4J2_9BACT</name>
<evidence type="ECO:0000313" key="2">
    <source>
        <dbReference type="EMBL" id="MBO1319498.1"/>
    </source>
</evidence>
<sequence>MKLQRAYYISRFENAFLRAKGNEFQTLFEALMNRAYGHDFLPCVPWGNRGDRKNDGFLQSERCLFQVYAPLEMTEYKAVKKIKEDFEGAVRHWRSHFHKWIFVHNAPGLPPGVMETFLTLKQTHPGIDIDAWGEHELRKIFEQLERDTMAEWFGPAPTEATQAKLGFDELQVVLEHIAGQPPVGSLVVDDVPMGKIEANALSESTAALLKAGYIKTPLVARFFDRWHDPLFGERIAGAFRARYAGLRGRMIPNRIFGELQAWAGGSQRGTGEHEVPVLAVLAYFFERCDIFEKPKGEDL</sequence>
<dbReference type="Pfam" id="PF20275">
    <property type="entry name" value="CTD10"/>
    <property type="match status" value="1"/>
</dbReference>
<evidence type="ECO:0000313" key="3">
    <source>
        <dbReference type="Proteomes" id="UP000664417"/>
    </source>
</evidence>
<gene>
    <name evidence="2" type="ORF">J3U88_13570</name>
</gene>
<dbReference type="InterPro" id="IPR046919">
    <property type="entry name" value="ABC-3C_CTD10"/>
</dbReference>
<feature type="domain" description="ABC-three component systems C-terminal" evidence="1">
    <location>
        <begin position="169"/>
        <end position="292"/>
    </location>
</feature>
<reference evidence="2" key="1">
    <citation type="submission" date="2021-03" db="EMBL/GenBank/DDBJ databases">
        <authorList>
            <person name="Wang G."/>
        </authorList>
    </citation>
    <scope>NUCLEOTIDE SEQUENCE</scope>
    <source>
        <strain evidence="2">KCTC 12899</strain>
    </source>
</reference>
<comment type="caution">
    <text evidence="2">The sequence shown here is derived from an EMBL/GenBank/DDBJ whole genome shotgun (WGS) entry which is preliminary data.</text>
</comment>
<dbReference type="EMBL" id="JAFREP010000012">
    <property type="protein sequence ID" value="MBO1319498.1"/>
    <property type="molecule type" value="Genomic_DNA"/>
</dbReference>
<keyword evidence="3" id="KW-1185">Reference proteome</keyword>
<dbReference type="Proteomes" id="UP000664417">
    <property type="component" value="Unassembled WGS sequence"/>
</dbReference>
<organism evidence="2 3">
    <name type="scientific">Acanthopleuribacter pedis</name>
    <dbReference type="NCBI Taxonomy" id="442870"/>
    <lineage>
        <taxon>Bacteria</taxon>
        <taxon>Pseudomonadati</taxon>
        <taxon>Acidobacteriota</taxon>
        <taxon>Holophagae</taxon>
        <taxon>Acanthopleuribacterales</taxon>
        <taxon>Acanthopleuribacteraceae</taxon>
        <taxon>Acanthopleuribacter</taxon>
    </lineage>
</organism>
<dbReference type="AlphaFoldDB" id="A0A8J7U4J2"/>